<dbReference type="GO" id="GO:0043190">
    <property type="term" value="C:ATP-binding cassette (ABC) transporter complex"/>
    <property type="evidence" value="ECO:0007669"/>
    <property type="project" value="TreeGrafter"/>
</dbReference>
<dbReference type="InterPro" id="IPR003593">
    <property type="entry name" value="AAA+_ATPase"/>
</dbReference>
<evidence type="ECO:0000256" key="4">
    <source>
        <dbReference type="ARBA" id="ARBA00022840"/>
    </source>
</evidence>
<evidence type="ECO:0000313" key="8">
    <source>
        <dbReference type="Proteomes" id="UP000219111"/>
    </source>
</evidence>
<keyword evidence="4 7" id="KW-0067">ATP-binding</keyword>
<evidence type="ECO:0000256" key="5">
    <source>
        <dbReference type="SAM" id="MobiDB-lite"/>
    </source>
</evidence>
<dbReference type="GO" id="GO:0042626">
    <property type="term" value="F:ATPase-coupled transmembrane transporter activity"/>
    <property type="evidence" value="ECO:0007669"/>
    <property type="project" value="TreeGrafter"/>
</dbReference>
<reference evidence="8" key="1">
    <citation type="submission" date="2017-08" db="EMBL/GenBank/DDBJ databases">
        <authorList>
            <person name="Varghese N."/>
            <person name="Submissions S."/>
        </authorList>
    </citation>
    <scope>NUCLEOTIDE SEQUENCE [LARGE SCALE GENOMIC DNA]</scope>
    <source>
        <strain evidence="8">JA276</strain>
    </source>
</reference>
<dbReference type="CDD" id="cd03225">
    <property type="entry name" value="ABC_cobalt_CbiO_domain1"/>
    <property type="match status" value="1"/>
</dbReference>
<comment type="similarity">
    <text evidence="1">Belongs to the ABC transporter superfamily.</text>
</comment>
<dbReference type="PANTHER" id="PTHR43553:SF24">
    <property type="entry name" value="ENERGY-COUPLING FACTOR TRANSPORTER ATP-BINDING PROTEIN ECFA1"/>
    <property type="match status" value="1"/>
</dbReference>
<protein>
    <submittedName>
        <fullName evidence="7">Biotin transport system ATP-binding protein</fullName>
    </submittedName>
</protein>
<proteinExistence type="inferred from homology"/>
<dbReference type="EMBL" id="OBMT01000017">
    <property type="protein sequence ID" value="SOC19147.1"/>
    <property type="molecule type" value="Genomic_DNA"/>
</dbReference>
<dbReference type="GO" id="GO:0016887">
    <property type="term" value="F:ATP hydrolysis activity"/>
    <property type="evidence" value="ECO:0007669"/>
    <property type="project" value="InterPro"/>
</dbReference>
<accession>A0A285TFS0</accession>
<organism evidence="7 8">
    <name type="scientific">Rhodobacter maris</name>
    <dbReference type="NCBI Taxonomy" id="446682"/>
    <lineage>
        <taxon>Bacteria</taxon>
        <taxon>Pseudomonadati</taxon>
        <taxon>Pseudomonadota</taxon>
        <taxon>Alphaproteobacteria</taxon>
        <taxon>Rhodobacterales</taxon>
        <taxon>Rhodobacter group</taxon>
        <taxon>Rhodobacter</taxon>
    </lineage>
</organism>
<sequence length="260" mass="27630">MIHSSLQLPRPGLQSAAGSTSVPLPAAPSPQASGAGRIEISAVSHRFTDTPVLRDITVTLTERRIGIIGANGSGKSTFARLLNGLLVPDRGRVVVDGLDTARDIKAVRRKVGFVFQNPDNQIVFPTVAEDLAFGLKGLGLGRAERAEMVTQMLARFGLEALADQSAHKLSGGQKQLLAIAGVLITKPACVVFDEPTTALDLRNTRHIAGVIAALSETAIVVTHDLDLISGFDRVLVFDAGRIVADDTPARAIAEYLRRMQ</sequence>
<dbReference type="InterPro" id="IPR027417">
    <property type="entry name" value="P-loop_NTPase"/>
</dbReference>
<feature type="region of interest" description="Disordered" evidence="5">
    <location>
        <begin position="1"/>
        <end position="33"/>
    </location>
</feature>
<evidence type="ECO:0000256" key="2">
    <source>
        <dbReference type="ARBA" id="ARBA00022448"/>
    </source>
</evidence>
<evidence type="ECO:0000259" key="6">
    <source>
        <dbReference type="PROSITE" id="PS50893"/>
    </source>
</evidence>
<dbReference type="AlphaFoldDB" id="A0A285TFS0"/>
<dbReference type="InterPro" id="IPR050095">
    <property type="entry name" value="ECF_ABC_transporter_ATP-bd"/>
</dbReference>
<dbReference type="PANTHER" id="PTHR43553">
    <property type="entry name" value="HEAVY METAL TRANSPORTER"/>
    <property type="match status" value="1"/>
</dbReference>
<dbReference type="SUPFAM" id="SSF52540">
    <property type="entry name" value="P-loop containing nucleoside triphosphate hydrolases"/>
    <property type="match status" value="1"/>
</dbReference>
<gene>
    <name evidence="7" type="ORF">SAMN05877831_11766</name>
</gene>
<dbReference type="Pfam" id="PF00005">
    <property type="entry name" value="ABC_tran"/>
    <property type="match status" value="1"/>
</dbReference>
<keyword evidence="3" id="KW-0547">Nucleotide-binding</keyword>
<dbReference type="InterPro" id="IPR015856">
    <property type="entry name" value="ABC_transpr_CbiO/EcfA_su"/>
</dbReference>
<keyword evidence="2" id="KW-0813">Transport</keyword>
<evidence type="ECO:0000256" key="3">
    <source>
        <dbReference type="ARBA" id="ARBA00022741"/>
    </source>
</evidence>
<dbReference type="GO" id="GO:0005524">
    <property type="term" value="F:ATP binding"/>
    <property type="evidence" value="ECO:0007669"/>
    <property type="project" value="UniProtKB-KW"/>
</dbReference>
<dbReference type="Proteomes" id="UP000219111">
    <property type="component" value="Unassembled WGS sequence"/>
</dbReference>
<dbReference type="OrthoDB" id="9782163at2"/>
<keyword evidence="8" id="KW-1185">Reference proteome</keyword>
<dbReference type="Gene3D" id="3.40.50.300">
    <property type="entry name" value="P-loop containing nucleotide triphosphate hydrolases"/>
    <property type="match status" value="1"/>
</dbReference>
<feature type="domain" description="ABC transporter" evidence="6">
    <location>
        <begin position="38"/>
        <end position="260"/>
    </location>
</feature>
<name>A0A285TFS0_9RHOB</name>
<dbReference type="PROSITE" id="PS50893">
    <property type="entry name" value="ABC_TRANSPORTER_2"/>
    <property type="match status" value="1"/>
</dbReference>
<dbReference type="PROSITE" id="PS00211">
    <property type="entry name" value="ABC_TRANSPORTER_1"/>
    <property type="match status" value="1"/>
</dbReference>
<dbReference type="InterPro" id="IPR003439">
    <property type="entry name" value="ABC_transporter-like_ATP-bd"/>
</dbReference>
<dbReference type="SMART" id="SM00382">
    <property type="entry name" value="AAA"/>
    <property type="match status" value="1"/>
</dbReference>
<evidence type="ECO:0000313" key="7">
    <source>
        <dbReference type="EMBL" id="SOC19147.1"/>
    </source>
</evidence>
<evidence type="ECO:0000256" key="1">
    <source>
        <dbReference type="ARBA" id="ARBA00005417"/>
    </source>
</evidence>
<dbReference type="InterPro" id="IPR017871">
    <property type="entry name" value="ABC_transporter-like_CS"/>
</dbReference>